<dbReference type="EMBL" id="BAAACA010000038">
    <property type="protein sequence ID" value="GAA0617209.1"/>
    <property type="molecule type" value="Genomic_DNA"/>
</dbReference>
<protein>
    <submittedName>
        <fullName evidence="2">Uncharacterized protein</fullName>
    </submittedName>
</protein>
<keyword evidence="1" id="KW-1133">Transmembrane helix</keyword>
<dbReference type="Proteomes" id="UP001500668">
    <property type="component" value="Unassembled WGS sequence"/>
</dbReference>
<accession>A0ABP3RTN4</accession>
<feature type="transmembrane region" description="Helical" evidence="1">
    <location>
        <begin position="67"/>
        <end position="88"/>
    </location>
</feature>
<keyword evidence="3" id="KW-1185">Reference proteome</keyword>
<evidence type="ECO:0000313" key="3">
    <source>
        <dbReference type="Proteomes" id="UP001500668"/>
    </source>
</evidence>
<sequence length="118" mass="12442">MNPTTYATLYGPYQPPRPRPRHGRQVLVVVLAAVLWAITFVSVAELAFLVGMVALWGAAEGQPVGEFVMTFVGIVGVATTLLVALAFAPGVRRLAPAMRLLLLGALACPVPTVYAALV</sequence>
<keyword evidence="1" id="KW-0472">Membrane</keyword>
<comment type="caution">
    <text evidence="2">The sequence shown here is derived from an EMBL/GenBank/DDBJ whole genome shotgun (WGS) entry which is preliminary data.</text>
</comment>
<feature type="transmembrane region" description="Helical" evidence="1">
    <location>
        <begin position="26"/>
        <end position="55"/>
    </location>
</feature>
<evidence type="ECO:0000256" key="1">
    <source>
        <dbReference type="SAM" id="Phobius"/>
    </source>
</evidence>
<name>A0ABP3RTN4_9ACTN</name>
<organism evidence="2 3">
    <name type="scientific">Streptomyces crystallinus</name>
    <dbReference type="NCBI Taxonomy" id="68191"/>
    <lineage>
        <taxon>Bacteria</taxon>
        <taxon>Bacillati</taxon>
        <taxon>Actinomycetota</taxon>
        <taxon>Actinomycetes</taxon>
        <taxon>Kitasatosporales</taxon>
        <taxon>Streptomycetaceae</taxon>
        <taxon>Streptomyces</taxon>
    </lineage>
</organism>
<gene>
    <name evidence="2" type="ORF">GCM10010394_54220</name>
</gene>
<feature type="transmembrane region" description="Helical" evidence="1">
    <location>
        <begin position="100"/>
        <end position="117"/>
    </location>
</feature>
<keyword evidence="1" id="KW-0812">Transmembrane</keyword>
<reference evidence="3" key="1">
    <citation type="journal article" date="2019" name="Int. J. Syst. Evol. Microbiol.">
        <title>The Global Catalogue of Microorganisms (GCM) 10K type strain sequencing project: providing services to taxonomists for standard genome sequencing and annotation.</title>
        <authorList>
            <consortium name="The Broad Institute Genomics Platform"/>
            <consortium name="The Broad Institute Genome Sequencing Center for Infectious Disease"/>
            <person name="Wu L."/>
            <person name="Ma J."/>
        </authorList>
    </citation>
    <scope>NUCLEOTIDE SEQUENCE [LARGE SCALE GENOMIC DNA]</scope>
    <source>
        <strain evidence="3">JCM 5067</strain>
    </source>
</reference>
<evidence type="ECO:0000313" key="2">
    <source>
        <dbReference type="EMBL" id="GAA0617209.1"/>
    </source>
</evidence>
<proteinExistence type="predicted"/>
<dbReference type="RefSeq" id="WP_344077716.1">
    <property type="nucleotide sequence ID" value="NZ_BAAACA010000038.1"/>
</dbReference>